<dbReference type="InterPro" id="IPR050587">
    <property type="entry name" value="GNT1/Glycosyltrans_8"/>
</dbReference>
<comment type="subcellular location">
    <subcellularLocation>
        <location evidence="9">Endomembrane system</location>
        <topology evidence="9">Single-pass membrane protein</topology>
    </subcellularLocation>
</comment>
<dbReference type="AlphaFoldDB" id="A0A7U3NJV2"/>
<dbReference type="GO" id="GO:0046872">
    <property type="term" value="F:metal ion binding"/>
    <property type="evidence" value="ECO:0007669"/>
    <property type="project" value="UniProtKB-KW"/>
</dbReference>
<accession>A0A7U3NJV2</accession>
<dbReference type="Pfam" id="PF01501">
    <property type="entry name" value="Glyco_transf_8"/>
    <property type="match status" value="1"/>
</dbReference>
<dbReference type="Gene3D" id="3.90.550.10">
    <property type="entry name" value="Spore Coat Polysaccharide Biosynthesis Protein SpsA, Chain A"/>
    <property type="match status" value="1"/>
</dbReference>
<proteinExistence type="evidence at transcript level"/>
<evidence type="ECO:0000256" key="9">
    <source>
        <dbReference type="ARBA" id="ARBA00037847"/>
    </source>
</evidence>
<evidence type="ECO:0000256" key="4">
    <source>
        <dbReference type="ARBA" id="ARBA00022723"/>
    </source>
</evidence>
<dbReference type="CDD" id="cd02537">
    <property type="entry name" value="GT8_Glycogenin"/>
    <property type="match status" value="1"/>
</dbReference>
<keyword evidence="2" id="KW-0808">Transferase</keyword>
<keyword evidence="5 12" id="KW-1133">Transmembrane helix</keyword>
<dbReference type="GO" id="GO:0005794">
    <property type="term" value="C:Golgi apparatus"/>
    <property type="evidence" value="ECO:0007669"/>
    <property type="project" value="UniProtKB-ARBA"/>
</dbReference>
<evidence type="ECO:0000256" key="2">
    <source>
        <dbReference type="ARBA" id="ARBA00022679"/>
    </source>
</evidence>
<dbReference type="EMBL" id="MT628353">
    <property type="protein sequence ID" value="QOV03342.1"/>
    <property type="molecule type" value="mRNA"/>
</dbReference>
<dbReference type="FunFam" id="3.90.550.10:FF:000018">
    <property type="entry name" value="Hexosyltransferase"/>
    <property type="match status" value="1"/>
</dbReference>
<sequence>MKYKGQASVNSFVQAYKGQVDRLNDKYLKYSPEMLRQVGTTRGCRPLGTRTRLIVLLLFMAACTSRMFFTPSSLDLEKELRNSTQGERYGKVRWRDPEKVGVIMERGLAEKKNQQNRVINWRRLNSMIGSVINITQGMKIALVNFEEEEAQQWEALGESTVISFERVDEDVAWTDLFPEWIDEEEQYSTPVCPTMPMPEISNETKFDLVVTRLPCRKPEQGWSRDVLRLQIHLASANVAVRASRDGKKMAMLFFSSCSPMPDLFRCEDFVKDQGMDAVWLYASDVKKLAQKISLPVGSCELAVSWKDHPETPQVLNPERREAYATILHSSEFYVCGAIALAQSIRMSGSTKDLIILVDKKVGEEKREGLRAAGWQVREIRRIRNPRAEKDSYNEWNYSKFRLWQLTDYDKIIFIDSDLLILRNLDFLFDLPEISATGNSRFVFNSGMMVIEPSNCTFRFLLRHRRDIISYNGGDQGYLNEVFTWWHRIPRRMNYLKHFWSNDTEEYEMKTSLFGADPPELYVLHYLGIKPWLCYRDYDCNWNVENQRAYASNVAHSRWWKVHDNMPRELHKFCLVPAVQKEILEWDRMQAQISGFPDQHWKLNITDPRLNL</sequence>
<evidence type="ECO:0000256" key="7">
    <source>
        <dbReference type="ARBA" id="ARBA00023211"/>
    </source>
</evidence>
<name>A0A7U3NJV2_PINRA</name>
<keyword evidence="3 12" id="KW-0812">Transmembrane</keyword>
<dbReference type="InterPro" id="IPR002495">
    <property type="entry name" value="Glyco_trans_8"/>
</dbReference>
<comment type="similarity">
    <text evidence="10">Belongs to the glycosyltransferase 8 family. Glycogenin subfamily.</text>
</comment>
<evidence type="ECO:0000256" key="3">
    <source>
        <dbReference type="ARBA" id="ARBA00022692"/>
    </source>
</evidence>
<feature type="transmembrane region" description="Helical" evidence="12">
    <location>
        <begin position="51"/>
        <end position="69"/>
    </location>
</feature>
<dbReference type="InterPro" id="IPR029044">
    <property type="entry name" value="Nucleotide-diphossugar_trans"/>
</dbReference>
<evidence type="ECO:0000256" key="5">
    <source>
        <dbReference type="ARBA" id="ARBA00022989"/>
    </source>
</evidence>
<evidence type="ECO:0000256" key="6">
    <source>
        <dbReference type="ARBA" id="ARBA00023136"/>
    </source>
</evidence>
<protein>
    <recommendedName>
        <fullName evidence="11">Hexosyltransferase</fullName>
        <ecNumber evidence="11">2.4.1.-</ecNumber>
    </recommendedName>
</protein>
<keyword evidence="4" id="KW-0479">Metal-binding</keyword>
<keyword evidence="8" id="KW-0961">Cell wall biogenesis/degradation</keyword>
<dbReference type="PANTHER" id="PTHR11183">
    <property type="entry name" value="GLYCOGENIN SUBFAMILY MEMBER"/>
    <property type="match status" value="1"/>
</dbReference>
<dbReference type="GO" id="GO:0071555">
    <property type="term" value="P:cell wall organization"/>
    <property type="evidence" value="ECO:0007669"/>
    <property type="project" value="UniProtKB-KW"/>
</dbReference>
<evidence type="ECO:0000256" key="8">
    <source>
        <dbReference type="ARBA" id="ARBA00023316"/>
    </source>
</evidence>
<evidence type="ECO:0000256" key="12">
    <source>
        <dbReference type="SAM" id="Phobius"/>
    </source>
</evidence>
<evidence type="ECO:0000313" key="13">
    <source>
        <dbReference type="EMBL" id="QOV03342.1"/>
    </source>
</evidence>
<dbReference type="GO" id="GO:0016757">
    <property type="term" value="F:glycosyltransferase activity"/>
    <property type="evidence" value="ECO:0007669"/>
    <property type="project" value="UniProtKB-KW"/>
</dbReference>
<reference evidence="13" key="1">
    <citation type="submission" date="2020-06" db="EMBL/GenBank/DDBJ databases">
        <authorList>
            <person name="Thorlby G.J."/>
            <person name="Sorieul M."/>
        </authorList>
    </citation>
    <scope>NUCLEOTIDE SEQUENCE</scope>
</reference>
<keyword evidence="6 12" id="KW-0472">Membrane</keyword>
<keyword evidence="1" id="KW-0328">Glycosyltransferase</keyword>
<organism evidence="13">
    <name type="scientific">Pinus radiata</name>
    <name type="common">Monterey pine</name>
    <name type="synonym">Pinus insignis</name>
    <dbReference type="NCBI Taxonomy" id="3347"/>
    <lineage>
        <taxon>Eukaryota</taxon>
        <taxon>Viridiplantae</taxon>
        <taxon>Streptophyta</taxon>
        <taxon>Embryophyta</taxon>
        <taxon>Tracheophyta</taxon>
        <taxon>Spermatophyta</taxon>
        <taxon>Pinopsida</taxon>
        <taxon>Pinidae</taxon>
        <taxon>Conifers I</taxon>
        <taxon>Pinales</taxon>
        <taxon>Pinaceae</taxon>
        <taxon>Pinus</taxon>
        <taxon>Pinus subgen. Pinus</taxon>
    </lineage>
</organism>
<evidence type="ECO:0000256" key="1">
    <source>
        <dbReference type="ARBA" id="ARBA00022676"/>
    </source>
</evidence>
<dbReference type="SUPFAM" id="SSF53448">
    <property type="entry name" value="Nucleotide-diphospho-sugar transferases"/>
    <property type="match status" value="1"/>
</dbReference>
<dbReference type="EC" id="2.4.1.-" evidence="11"/>
<evidence type="ECO:0000256" key="10">
    <source>
        <dbReference type="ARBA" id="ARBA00038162"/>
    </source>
</evidence>
<evidence type="ECO:0000256" key="11">
    <source>
        <dbReference type="RuleBase" id="RU362027"/>
    </source>
</evidence>
<keyword evidence="7" id="KW-0464">Manganese</keyword>